<evidence type="ECO:0000313" key="4">
    <source>
        <dbReference type="Proteomes" id="UP000472260"/>
    </source>
</evidence>
<keyword evidence="4" id="KW-1185">Reference proteome</keyword>
<dbReference type="CDD" id="cd16093">
    <property type="entry name" value="IgC1_CH2_Mu"/>
    <property type="match status" value="1"/>
</dbReference>
<evidence type="ECO:0000259" key="2">
    <source>
        <dbReference type="PROSITE" id="PS50835"/>
    </source>
</evidence>
<evidence type="ECO:0000313" key="3">
    <source>
        <dbReference type="Ensembl" id="ENSSANP00000051271.1"/>
    </source>
</evidence>
<dbReference type="InterPro" id="IPR007110">
    <property type="entry name" value="Ig-like_dom"/>
</dbReference>
<proteinExistence type="predicted"/>
<feature type="domain" description="Ig-like" evidence="2">
    <location>
        <begin position="314"/>
        <end position="411"/>
    </location>
</feature>
<dbReference type="Proteomes" id="UP000472260">
    <property type="component" value="Unassembled WGS sequence"/>
</dbReference>
<dbReference type="SUPFAM" id="SSF48726">
    <property type="entry name" value="Immunoglobulin"/>
    <property type="match status" value="4"/>
</dbReference>
<dbReference type="Ensembl" id="ENSSANT00000054484.1">
    <property type="protein sequence ID" value="ENSSANP00000051271.1"/>
    <property type="gene ID" value="ENSSANG00000025688.1"/>
</dbReference>
<name>A0A671NYN9_9TELE</name>
<protein>
    <recommendedName>
        <fullName evidence="2">Ig-like domain-containing protein</fullName>
    </recommendedName>
</protein>
<dbReference type="InterPro" id="IPR003597">
    <property type="entry name" value="Ig_C1-set"/>
</dbReference>
<sequence length="424" mass="47512">MLPAPPPDARATVYLTVPTKMELDNETATFMCLAQRFSPKTYTFKWSLDGKEVTKAIDKCDKSEKKGSVTEYSATSILQISADDWKKPNSKVKCEFVHKAGNEEREAEYKPTVFILAPPEHKPGEPMTLTCYVKDFYPKEVFVSWLADDEPVTSKYSTSLPIQKDQIFSVYSQLTVNDSKWKNGTVFSCVVYHEGIDEKMLIAPSSQRAEFYLVGPSLSSVRSDTSVYLTCLVVGQSVKLFSIQWKVNGIVPNPNGHEQEPRVHDNGTESKESILKVLVTDWNAYALFTCEVKHLCSDYTQEKRISKIRDPKQPTVRILRPSDSDLSGLQNACLLCLITGFFPSDISVQWLLNETQLDASQFTNSPVATHTSGGFSMHSALMLPASEWKDGTFSCVVSHESSQNPITATIENLYGHSCYWYPVA</sequence>
<dbReference type="Gene3D" id="2.60.40.10">
    <property type="entry name" value="Immunoglobulins"/>
    <property type="match status" value="4"/>
</dbReference>
<evidence type="ECO:0000256" key="1">
    <source>
        <dbReference type="ARBA" id="ARBA00023319"/>
    </source>
</evidence>
<dbReference type="InterPro" id="IPR003006">
    <property type="entry name" value="Ig/MHC_CS"/>
</dbReference>
<dbReference type="PANTHER" id="PTHR23411">
    <property type="entry name" value="TAPASIN"/>
    <property type="match status" value="1"/>
</dbReference>
<dbReference type="PROSITE" id="PS00290">
    <property type="entry name" value="IG_MHC"/>
    <property type="match status" value="3"/>
</dbReference>
<reference evidence="3" key="1">
    <citation type="submission" date="2025-08" db="UniProtKB">
        <authorList>
            <consortium name="Ensembl"/>
        </authorList>
    </citation>
    <scope>IDENTIFICATION</scope>
</reference>
<dbReference type="SMART" id="SM00407">
    <property type="entry name" value="IGc1"/>
    <property type="match status" value="4"/>
</dbReference>
<feature type="domain" description="Ig-like" evidence="2">
    <location>
        <begin position="111"/>
        <end position="203"/>
    </location>
</feature>
<dbReference type="CDD" id="cd05768">
    <property type="entry name" value="IgC1_CH3_IgAGD_CH4_IgAEM"/>
    <property type="match status" value="1"/>
</dbReference>
<keyword evidence="1" id="KW-0393">Immunoglobulin domain</keyword>
<reference evidence="3" key="2">
    <citation type="submission" date="2025-09" db="UniProtKB">
        <authorList>
            <consortium name="Ensembl"/>
        </authorList>
    </citation>
    <scope>IDENTIFICATION</scope>
</reference>
<dbReference type="InterPro" id="IPR036179">
    <property type="entry name" value="Ig-like_dom_sf"/>
</dbReference>
<dbReference type="CDD" id="cd00098">
    <property type="entry name" value="IgC1"/>
    <property type="match status" value="2"/>
</dbReference>
<dbReference type="AlphaFoldDB" id="A0A671NYN9"/>
<dbReference type="Pfam" id="PF07654">
    <property type="entry name" value="C1-set"/>
    <property type="match status" value="4"/>
</dbReference>
<organism evidence="3 4">
    <name type="scientific">Sinocyclocheilus anshuiensis</name>
    <dbReference type="NCBI Taxonomy" id="1608454"/>
    <lineage>
        <taxon>Eukaryota</taxon>
        <taxon>Metazoa</taxon>
        <taxon>Chordata</taxon>
        <taxon>Craniata</taxon>
        <taxon>Vertebrata</taxon>
        <taxon>Euteleostomi</taxon>
        <taxon>Actinopterygii</taxon>
        <taxon>Neopterygii</taxon>
        <taxon>Teleostei</taxon>
        <taxon>Ostariophysi</taxon>
        <taxon>Cypriniformes</taxon>
        <taxon>Cyprinidae</taxon>
        <taxon>Cyprininae</taxon>
        <taxon>Sinocyclocheilus</taxon>
    </lineage>
</organism>
<dbReference type="InterPro" id="IPR050380">
    <property type="entry name" value="Immune_Resp_Modulators"/>
</dbReference>
<accession>A0A671NYN9</accession>
<dbReference type="PROSITE" id="PS50835">
    <property type="entry name" value="IG_LIKE"/>
    <property type="match status" value="4"/>
</dbReference>
<dbReference type="InterPro" id="IPR013783">
    <property type="entry name" value="Ig-like_fold"/>
</dbReference>
<feature type="domain" description="Ig-like" evidence="2">
    <location>
        <begin position="204"/>
        <end position="306"/>
    </location>
</feature>
<dbReference type="FunFam" id="2.60.40.10:FF:000463">
    <property type="entry name" value="Immunoglobulin heavy constant gamma 1"/>
    <property type="match status" value="2"/>
</dbReference>
<feature type="domain" description="Ig-like" evidence="2">
    <location>
        <begin position="7"/>
        <end position="110"/>
    </location>
</feature>